<dbReference type="PANTHER" id="PTHR46880">
    <property type="entry name" value="RAS-ASSOCIATING DOMAIN-CONTAINING PROTEIN"/>
    <property type="match status" value="1"/>
</dbReference>
<dbReference type="EMBL" id="CAJOBR010008483">
    <property type="protein sequence ID" value="CAF4879922.1"/>
    <property type="molecule type" value="Genomic_DNA"/>
</dbReference>
<feature type="compositionally biased region" description="Basic residues" evidence="1">
    <location>
        <begin position="542"/>
        <end position="551"/>
    </location>
</feature>
<organism evidence="2 3">
    <name type="scientific">Rotaria socialis</name>
    <dbReference type="NCBI Taxonomy" id="392032"/>
    <lineage>
        <taxon>Eukaryota</taxon>
        <taxon>Metazoa</taxon>
        <taxon>Spiralia</taxon>
        <taxon>Gnathifera</taxon>
        <taxon>Rotifera</taxon>
        <taxon>Eurotatoria</taxon>
        <taxon>Bdelloidea</taxon>
        <taxon>Philodinida</taxon>
        <taxon>Philodinidae</taxon>
        <taxon>Rotaria</taxon>
    </lineage>
</organism>
<feature type="compositionally biased region" description="Polar residues" evidence="1">
    <location>
        <begin position="552"/>
        <end position="563"/>
    </location>
</feature>
<reference evidence="2" key="1">
    <citation type="submission" date="2021-02" db="EMBL/GenBank/DDBJ databases">
        <authorList>
            <person name="Nowell W R."/>
        </authorList>
    </citation>
    <scope>NUCLEOTIDE SEQUENCE</scope>
</reference>
<dbReference type="PANTHER" id="PTHR46880:SF5">
    <property type="entry name" value="DUF4371 DOMAIN-CONTAINING PROTEIN"/>
    <property type="match status" value="1"/>
</dbReference>
<dbReference type="InterPro" id="IPR012337">
    <property type="entry name" value="RNaseH-like_sf"/>
</dbReference>
<evidence type="ECO:0000313" key="2">
    <source>
        <dbReference type="EMBL" id="CAF4879922.1"/>
    </source>
</evidence>
<sequence>MHEKLVCWLYNKKDNDGNDGLGCRLCEKYRKITNSNGKINLWCTAGYQIMKLSKIKEHNNNEVHKEAQNDTAALEFLRHVASYLHEEIIEKVRQSPSIAWMLDESTSRSVEKSVIVYVRYFDEDEAKTSFYGIIGLDGDGVNNGVVAKLREEYDIDFVELNTCAAHSFALVGSHAGIDKQIKDQKIKKRDLISKLENTMGKIYQYFGSKLKFKRLFHIRWSSTRDSIKPIMFNITPTNQALFATLQETKFDKKLSKTDRETASDLMSSILDDEFLFMLHFNYDLHECVLGKTNLMVIVIFLFQFNNSYGAFQIVVGDRNKLFDECFTHIDRLLFEIEKRFKPSKVQECFLVLFEPDYLVKNKNKNEIMKSYYGREELDYICKKYKRLNGFNMEKCHNEWENFKISLSEFVYVNQYQKSRRIFWKSFISWKEAIDHCFRSRFQNFLILLSIYLISPLNSAECERGYLIANKIQTNGRSQIMIETLDVLMNVRLLFPDDLRSTRCQEVIEKSYNTWNGNDENRRINRIKLLIDVPDDYTPSKQARLRPGKQKRPLSTTQQQLVQNKNKKTKTDALKCANRCGQRIAGGDSSEMHAIQCCYQNEFYDWIEYNCSRCPGQ</sequence>
<dbReference type="Proteomes" id="UP000663848">
    <property type="component" value="Unassembled WGS sequence"/>
</dbReference>
<proteinExistence type="predicted"/>
<name>A0A821TWV0_9BILA</name>
<dbReference type="SUPFAM" id="SSF53098">
    <property type="entry name" value="Ribonuclease H-like"/>
    <property type="match status" value="1"/>
</dbReference>
<accession>A0A821TWV0</accession>
<gene>
    <name evidence="2" type="ORF">QYT958_LOCUS29279</name>
</gene>
<evidence type="ECO:0000256" key="1">
    <source>
        <dbReference type="SAM" id="MobiDB-lite"/>
    </source>
</evidence>
<evidence type="ECO:0000313" key="3">
    <source>
        <dbReference type="Proteomes" id="UP000663848"/>
    </source>
</evidence>
<comment type="caution">
    <text evidence="2">The sequence shown here is derived from an EMBL/GenBank/DDBJ whole genome shotgun (WGS) entry which is preliminary data.</text>
</comment>
<feature type="region of interest" description="Disordered" evidence="1">
    <location>
        <begin position="538"/>
        <end position="565"/>
    </location>
</feature>
<dbReference type="AlphaFoldDB" id="A0A821TWV0"/>
<protein>
    <submittedName>
        <fullName evidence="2">Uncharacterized protein</fullName>
    </submittedName>
</protein>